<dbReference type="Gene3D" id="3.40.30.10">
    <property type="entry name" value="Glutaredoxin"/>
    <property type="match status" value="1"/>
</dbReference>
<gene>
    <name evidence="3" type="ORF">LVJ81_08915</name>
</gene>
<dbReference type="InterPro" id="IPR036249">
    <property type="entry name" value="Thioredoxin-like_sf"/>
</dbReference>
<dbReference type="EMBL" id="CP091512">
    <property type="protein sequence ID" value="UOO91752.1"/>
    <property type="molecule type" value="Genomic_DNA"/>
</dbReference>
<dbReference type="SUPFAM" id="SSF52833">
    <property type="entry name" value="Thioredoxin-like"/>
    <property type="match status" value="1"/>
</dbReference>
<dbReference type="InterPro" id="IPR006504">
    <property type="entry name" value="Tscrpt_reg_Spx/MgsR"/>
</dbReference>
<sequence length="118" mass="13374">MLHLYGIPNCQTVKKARVWLEENGIEYVFHNFKTEAPTTELLQSWLQTTNLESLVNKRGTTWRKLSEDEQAALQNPETAMAVLIANSSVIKRPVAVIPETPLILGFDIDTYTNAFVKL</sequence>
<dbReference type="PANTHER" id="PTHR30041:SF8">
    <property type="entry name" value="PROTEIN YFFB"/>
    <property type="match status" value="1"/>
</dbReference>
<dbReference type="PANTHER" id="PTHR30041">
    <property type="entry name" value="ARSENATE REDUCTASE"/>
    <property type="match status" value="1"/>
</dbReference>
<evidence type="ECO:0000313" key="3">
    <source>
        <dbReference type="EMBL" id="UOO91752.1"/>
    </source>
</evidence>
<dbReference type="Pfam" id="PF03960">
    <property type="entry name" value="ArsC"/>
    <property type="match status" value="1"/>
</dbReference>
<evidence type="ECO:0000256" key="2">
    <source>
        <dbReference type="PROSITE-ProRule" id="PRU01282"/>
    </source>
</evidence>
<evidence type="ECO:0000313" key="4">
    <source>
        <dbReference type="Proteomes" id="UP000832034"/>
    </source>
</evidence>
<dbReference type="RefSeq" id="WP_019958648.1">
    <property type="nucleotide sequence ID" value="NZ_CP091512.1"/>
</dbReference>
<dbReference type="PROSITE" id="PS51353">
    <property type="entry name" value="ARSC"/>
    <property type="match status" value="1"/>
</dbReference>
<proteinExistence type="inferred from homology"/>
<evidence type="ECO:0000256" key="1">
    <source>
        <dbReference type="ARBA" id="ARBA00007198"/>
    </source>
</evidence>
<accession>A0ABY4EEA3</accession>
<reference evidence="3" key="2">
    <citation type="journal article" date="2022" name="Res Sq">
        <title>Evolution of multicellular longitudinally dividing oral cavity symbionts (Neisseriaceae).</title>
        <authorList>
            <person name="Nyongesa S."/>
            <person name="Weber P."/>
            <person name="Bernet E."/>
            <person name="Pullido F."/>
            <person name="Nieckarz M."/>
            <person name="Delaby M."/>
            <person name="Nieves C."/>
            <person name="Viehboeck T."/>
            <person name="Krause N."/>
            <person name="Rivera-Millot A."/>
            <person name="Nakamura A."/>
            <person name="Vischer N."/>
            <person name="VanNieuwenhze M."/>
            <person name="Brun Y."/>
            <person name="Cava F."/>
            <person name="Bulgheresi S."/>
            <person name="Veyrier F."/>
        </authorList>
    </citation>
    <scope>NUCLEOTIDE SEQUENCE</scope>
    <source>
        <strain evidence="3">SAG 1488-6</strain>
    </source>
</reference>
<protein>
    <submittedName>
        <fullName evidence="3">ArsC family reductase</fullName>
    </submittedName>
</protein>
<comment type="similarity">
    <text evidence="1 2">Belongs to the ArsC family.</text>
</comment>
<reference evidence="3" key="1">
    <citation type="submission" date="2021-12" db="EMBL/GenBank/DDBJ databases">
        <authorList>
            <person name="Veyrier F.J."/>
        </authorList>
    </citation>
    <scope>NUCLEOTIDE SEQUENCE</scope>
    <source>
        <strain evidence="3">SAG 1488-6</strain>
    </source>
</reference>
<name>A0ABY4EEA3_VITST</name>
<dbReference type="NCBIfam" id="TIGR01617">
    <property type="entry name" value="arsC_related"/>
    <property type="match status" value="1"/>
</dbReference>
<dbReference type="NCBIfam" id="NF008107">
    <property type="entry name" value="PRK10853.1"/>
    <property type="match status" value="1"/>
</dbReference>
<dbReference type="Proteomes" id="UP000832034">
    <property type="component" value="Chromosome"/>
</dbReference>
<dbReference type="InterPro" id="IPR006660">
    <property type="entry name" value="Arsenate_reductase-like"/>
</dbReference>
<organism evidence="3 4">
    <name type="scientific">Vitreoscilla stercoraria</name>
    <dbReference type="NCBI Taxonomy" id="61"/>
    <lineage>
        <taxon>Bacteria</taxon>
        <taxon>Pseudomonadati</taxon>
        <taxon>Pseudomonadota</taxon>
        <taxon>Betaproteobacteria</taxon>
        <taxon>Neisseriales</taxon>
        <taxon>Neisseriaceae</taxon>
        <taxon>Vitreoscilla</taxon>
    </lineage>
</organism>
<keyword evidence="4" id="KW-1185">Reference proteome</keyword>